<feature type="non-terminal residue" evidence="1">
    <location>
        <position position="1"/>
    </location>
</feature>
<evidence type="ECO:0000313" key="2">
    <source>
        <dbReference type="Proteomes" id="UP000789375"/>
    </source>
</evidence>
<protein>
    <submittedName>
        <fullName evidence="1">5849_t:CDS:1</fullName>
    </submittedName>
</protein>
<sequence>SHRPQTNDNVTRPEYDDTTQHFVGCASFSNLSPTSEMVYPLIALTMIKVSHAY</sequence>
<dbReference type="AlphaFoldDB" id="A0A9N8Z4Y9"/>
<comment type="caution">
    <text evidence="1">The sequence shown here is derived from an EMBL/GenBank/DDBJ whole genome shotgun (WGS) entry which is preliminary data.</text>
</comment>
<dbReference type="EMBL" id="CAJVPP010000350">
    <property type="protein sequence ID" value="CAG8473021.1"/>
    <property type="molecule type" value="Genomic_DNA"/>
</dbReference>
<keyword evidence="2" id="KW-1185">Reference proteome</keyword>
<reference evidence="1" key="1">
    <citation type="submission" date="2021-06" db="EMBL/GenBank/DDBJ databases">
        <authorList>
            <person name="Kallberg Y."/>
            <person name="Tangrot J."/>
            <person name="Rosling A."/>
        </authorList>
    </citation>
    <scope>NUCLEOTIDE SEQUENCE</scope>
    <source>
        <strain evidence="1">87-6 pot B 2015</strain>
    </source>
</reference>
<name>A0A9N8Z4Y9_FUNMO</name>
<organism evidence="1 2">
    <name type="scientific">Funneliformis mosseae</name>
    <name type="common">Endomycorrhizal fungus</name>
    <name type="synonym">Glomus mosseae</name>
    <dbReference type="NCBI Taxonomy" id="27381"/>
    <lineage>
        <taxon>Eukaryota</taxon>
        <taxon>Fungi</taxon>
        <taxon>Fungi incertae sedis</taxon>
        <taxon>Mucoromycota</taxon>
        <taxon>Glomeromycotina</taxon>
        <taxon>Glomeromycetes</taxon>
        <taxon>Glomerales</taxon>
        <taxon>Glomeraceae</taxon>
        <taxon>Funneliformis</taxon>
    </lineage>
</organism>
<evidence type="ECO:0000313" key="1">
    <source>
        <dbReference type="EMBL" id="CAG8473021.1"/>
    </source>
</evidence>
<proteinExistence type="predicted"/>
<dbReference type="Proteomes" id="UP000789375">
    <property type="component" value="Unassembled WGS sequence"/>
</dbReference>
<accession>A0A9N8Z4Y9</accession>
<gene>
    <name evidence="1" type="ORF">FMOSSE_LOCUS2611</name>
</gene>